<dbReference type="SUPFAM" id="SSF116734">
    <property type="entry name" value="DNA methylase specificity domain"/>
    <property type="match status" value="2"/>
</dbReference>
<keyword evidence="1" id="KW-0680">Restriction system</keyword>
<dbReference type="RefSeq" id="WP_077388850.1">
    <property type="nucleotide sequence ID" value="NZ_CP019645.1"/>
</dbReference>
<proteinExistence type="predicted"/>
<dbReference type="Proteomes" id="UP000188298">
    <property type="component" value="Chromosome"/>
</dbReference>
<dbReference type="KEGG" id="hbl:XJ32_07260"/>
<keyword evidence="2" id="KW-0238">DNA-binding</keyword>
<dbReference type="InterPro" id="IPR044946">
    <property type="entry name" value="Restrct_endonuc_typeI_TRD_sf"/>
</dbReference>
<evidence type="ECO:0008006" key="4">
    <source>
        <dbReference type="Google" id="ProtNLM"/>
    </source>
</evidence>
<dbReference type="PANTHER" id="PTHR30408">
    <property type="entry name" value="TYPE-1 RESTRICTION ENZYME ECOKI SPECIFICITY PROTEIN"/>
    <property type="match status" value="1"/>
</dbReference>
<dbReference type="InterPro" id="IPR052021">
    <property type="entry name" value="Type-I_RS_S_subunit"/>
</dbReference>
<sequence length="490" mass="56407">MAYVDIPQTISSKELLENDCNFSASSYKFLTIEKTKQLLSKKYENLLQDFYSLDGYAFSSNIFTSSPNYAIPLIQISNVNQSDFALSSQFGRFIPKIHIKERFLLDKPCILLSLTGGENQDNISVFCEGDKKYLLNQRVSAYFHKANESSFLYLFLAFTKHHFFKSQMQGKGGVQKNIISSDKEKLYIPKITDKKTIDFIETLTKSIIKKEALIKTRHKEILNLIESELLNNQLPNTFTYTYPNIKELQIAGRLDTGIYCEEFKKWNFIIKNYKYGSKNLIDRGFTYARGTSLEKNFIGTRVDSDTFKKGYYELLIPTNITEFGTISKTTFIGTKAKLKTIQKGDIIFGGEATFKSCVIIDDTHNIATNYHGIRIINTNNDFIESIFMRCFLEFWRVKKMLKFISVGGQGGHCAPSYFHLIETPLFPQNLQEQIAKLYHNENAKLPDPLSKNFTQDDKEFCQVAGIYELDLSIKQLKTTLNRMIDDIINE</sequence>
<dbReference type="Gene3D" id="3.90.220.20">
    <property type="entry name" value="DNA methylase specificity domains"/>
    <property type="match status" value="2"/>
</dbReference>
<name>A0A1Q2LHT8_9HELI</name>
<dbReference type="PANTHER" id="PTHR30408:SF12">
    <property type="entry name" value="TYPE I RESTRICTION ENZYME MJAVIII SPECIFICITY SUBUNIT"/>
    <property type="match status" value="1"/>
</dbReference>
<gene>
    <name evidence="3" type="ORF">XJ32_07260</name>
</gene>
<accession>A0A1Q2LHT8</accession>
<evidence type="ECO:0000256" key="2">
    <source>
        <dbReference type="ARBA" id="ARBA00023125"/>
    </source>
</evidence>
<dbReference type="GO" id="GO:0009307">
    <property type="term" value="P:DNA restriction-modification system"/>
    <property type="evidence" value="ECO:0007669"/>
    <property type="project" value="UniProtKB-KW"/>
</dbReference>
<dbReference type="AlphaFoldDB" id="A0A1Q2LHT8"/>
<organism evidence="3">
    <name type="scientific">Helicobacter bilis</name>
    <dbReference type="NCBI Taxonomy" id="37372"/>
    <lineage>
        <taxon>Bacteria</taxon>
        <taxon>Pseudomonadati</taxon>
        <taxon>Campylobacterota</taxon>
        <taxon>Epsilonproteobacteria</taxon>
        <taxon>Campylobacterales</taxon>
        <taxon>Helicobacteraceae</taxon>
        <taxon>Helicobacter</taxon>
    </lineage>
</organism>
<dbReference type="EMBL" id="CP019645">
    <property type="protein sequence ID" value="AQQ59915.1"/>
    <property type="molecule type" value="Genomic_DNA"/>
</dbReference>
<protein>
    <recommendedName>
        <fullName evidence="4">Restriction endonuclease subunit S</fullName>
    </recommendedName>
</protein>
<evidence type="ECO:0000313" key="3">
    <source>
        <dbReference type="EMBL" id="AQQ59915.1"/>
    </source>
</evidence>
<reference evidence="3" key="1">
    <citation type="submission" date="2017-02" db="EMBL/GenBank/DDBJ databases">
        <title>Whole genome sequencing of Helicobacter bilis strain AAQJH.</title>
        <authorList>
            <person name="Conlan S."/>
            <person name="Thomas P.J."/>
            <person name="Mullikin J."/>
            <person name="Palmore T.N."/>
            <person name="Frank K.M."/>
            <person name="Segre J.A."/>
        </authorList>
    </citation>
    <scope>NUCLEOTIDE SEQUENCE [LARGE SCALE GENOMIC DNA]</scope>
    <source>
        <strain evidence="3">AAQJH</strain>
    </source>
</reference>
<dbReference type="GO" id="GO:0003677">
    <property type="term" value="F:DNA binding"/>
    <property type="evidence" value="ECO:0007669"/>
    <property type="project" value="UniProtKB-KW"/>
</dbReference>
<evidence type="ECO:0000256" key="1">
    <source>
        <dbReference type="ARBA" id="ARBA00022747"/>
    </source>
</evidence>